<feature type="region of interest" description="Disordered" evidence="1">
    <location>
        <begin position="764"/>
        <end position="785"/>
    </location>
</feature>
<keyword evidence="2" id="KW-0472">Membrane</keyword>
<feature type="region of interest" description="Disordered" evidence="1">
    <location>
        <begin position="250"/>
        <end position="370"/>
    </location>
</feature>
<dbReference type="Proteomes" id="UP001629113">
    <property type="component" value="Unassembled WGS sequence"/>
</dbReference>
<evidence type="ECO:0000256" key="1">
    <source>
        <dbReference type="SAM" id="MobiDB-lite"/>
    </source>
</evidence>
<feature type="region of interest" description="Disordered" evidence="1">
    <location>
        <begin position="860"/>
        <end position="894"/>
    </location>
</feature>
<feature type="region of interest" description="Disordered" evidence="1">
    <location>
        <begin position="179"/>
        <end position="212"/>
    </location>
</feature>
<name>A0ABR4PCT6_9HELO</name>
<reference evidence="3 4" key="1">
    <citation type="submission" date="2024-06" db="EMBL/GenBank/DDBJ databases">
        <title>Complete genome of Phlyctema vagabunda strain 19-DSS-EL-015.</title>
        <authorList>
            <person name="Fiorenzani C."/>
        </authorList>
    </citation>
    <scope>NUCLEOTIDE SEQUENCE [LARGE SCALE GENOMIC DNA]</scope>
    <source>
        <strain evidence="3 4">19-DSS-EL-015</strain>
    </source>
</reference>
<comment type="caution">
    <text evidence="3">The sequence shown here is derived from an EMBL/GenBank/DDBJ whole genome shotgun (WGS) entry which is preliminary data.</text>
</comment>
<organism evidence="3 4">
    <name type="scientific">Phlyctema vagabunda</name>
    <dbReference type="NCBI Taxonomy" id="108571"/>
    <lineage>
        <taxon>Eukaryota</taxon>
        <taxon>Fungi</taxon>
        <taxon>Dikarya</taxon>
        <taxon>Ascomycota</taxon>
        <taxon>Pezizomycotina</taxon>
        <taxon>Leotiomycetes</taxon>
        <taxon>Helotiales</taxon>
        <taxon>Dermateaceae</taxon>
        <taxon>Phlyctema</taxon>
    </lineage>
</organism>
<feature type="compositionally biased region" description="Polar residues" evidence="1">
    <location>
        <begin position="190"/>
        <end position="199"/>
    </location>
</feature>
<evidence type="ECO:0000313" key="4">
    <source>
        <dbReference type="Proteomes" id="UP001629113"/>
    </source>
</evidence>
<gene>
    <name evidence="3" type="ORF">PVAG01_07579</name>
</gene>
<proteinExistence type="predicted"/>
<evidence type="ECO:0000256" key="2">
    <source>
        <dbReference type="SAM" id="Phobius"/>
    </source>
</evidence>
<keyword evidence="2" id="KW-1133">Transmembrane helix</keyword>
<feature type="compositionally biased region" description="Basic residues" evidence="1">
    <location>
        <begin position="321"/>
        <end position="333"/>
    </location>
</feature>
<accession>A0ABR4PCT6</accession>
<feature type="transmembrane region" description="Helical" evidence="2">
    <location>
        <begin position="56"/>
        <end position="76"/>
    </location>
</feature>
<feature type="compositionally biased region" description="Basic and acidic residues" evidence="1">
    <location>
        <begin position="770"/>
        <end position="779"/>
    </location>
</feature>
<feature type="compositionally biased region" description="Basic residues" evidence="1">
    <location>
        <begin position="358"/>
        <end position="368"/>
    </location>
</feature>
<keyword evidence="2" id="KW-0812">Transmembrane</keyword>
<keyword evidence="4" id="KW-1185">Reference proteome</keyword>
<sequence>MELASNNDACTFLLSHCSHLITLLNRYCKHQDTIIKLCQHQSIPAMNTNSSNSSPVVGALVLIPIIIAASAAFIALKTTELGKKLIKFCSKNLSLPNFSRKARQQSRSNQSSETYADSWYDLESVRSGQAAIANPLRIMAPAQVSAACMELFESTPASSISKPPPLRIIKRSQTISGLSSPREVFGRNTRGLSESSYESKGSPPMGPDRPLTIHKVRRGVKGSVLEGLEDGSFKAQSDETIKHLVQRHNSKCNDDDTDVTPKACQESRITGVPASPPKEVQQTSADGNDPRAIKDSLASDDSISPFRHAEGQLDISSPPKIPKRRLSKSKNFFRKAIGGRSTVPEKPGREASDSFQIPRRRLSRKKMRSSSQVESEVSILVPNVPELESQDITEVCIDPRMTEYGHRSVSNTSARSLISESFILCPRITFTTETMSTDSAICSVWVAISISGVLINARGEVEQRSANRIERLNQSELRAHGQLYDVDMRLEPGPDCVIEEIFPSDDVSSICAGETSLFLVKVRLWKVKTSERVKESSDELFAELETHLAGTVTQYLTVRLAYRHSGHLFRRDDGNGIPLINTTRIHTESIATIKRADLKSAWSPRSSRKVDAPFGGNPLYTLIERHFAHDTAREAMRRLSEERVYIPRARHPGEEAQRICERHASDQASEETARAYEIAAQIDSAVSVLMKEAQQDRSPSAASIKALEIIDSAAEAEGDRARQIWLSMRGDSRSRTTLSRSGTRRSITDEDFFDARSVSASTSASFATVDDGRSDRHENEDEDQGMDMRGEIERERGRIKELALRNKRSVGTETLRSMAPSHFMGASNAGYGTGRMGSYGYGRGYGYGISSSLGFATGSPVKRERADGNRNANRNGNGNGNGIGRSWGWGPPWW</sequence>
<evidence type="ECO:0000313" key="3">
    <source>
        <dbReference type="EMBL" id="KAL3421134.1"/>
    </source>
</evidence>
<protein>
    <submittedName>
        <fullName evidence="3">Uncharacterized protein</fullName>
    </submittedName>
</protein>
<dbReference type="EMBL" id="JBFCZG010000006">
    <property type="protein sequence ID" value="KAL3421134.1"/>
    <property type="molecule type" value="Genomic_DNA"/>
</dbReference>
<feature type="compositionally biased region" description="Gly residues" evidence="1">
    <location>
        <begin position="877"/>
        <end position="887"/>
    </location>
</feature>